<dbReference type="PANTHER" id="PTHR34606">
    <property type="entry name" value="BON DOMAIN-CONTAINING PROTEIN"/>
    <property type="match status" value="1"/>
</dbReference>
<evidence type="ECO:0000313" key="4">
    <source>
        <dbReference type="Proteomes" id="UP001302494"/>
    </source>
</evidence>
<name>A0AA96GLE9_9BACT</name>
<gene>
    <name evidence="3" type="ORF">PQG83_02095</name>
</gene>
<sequence>MKLLHTLHRTSLAIAFLMGVGGAPGLAQSQVVHDDYDMNPYYEYDPYYDYDPYLDDRFGYDYDYGYDYDDYVLTDSELRQRIKLNFAMSPFVDDDNVRVSVNRGVATLSGSVEDRSAMIDAQEIAYDSGAWKVRNKLSQRETEERPWADMGDRELKKEIEDELWSSPFVNSDNISVGVRNGVATLYGGVENKGEIADAVENAYEAGAKRVKSRLWVDPDVS</sequence>
<dbReference type="InterPro" id="IPR051686">
    <property type="entry name" value="Lipoprotein_DolP"/>
</dbReference>
<keyword evidence="1" id="KW-0732">Signal</keyword>
<evidence type="ECO:0000313" key="3">
    <source>
        <dbReference type="EMBL" id="WNM62560.1"/>
    </source>
</evidence>
<reference evidence="3 4" key="1">
    <citation type="submission" date="2023-01" db="EMBL/GenBank/DDBJ databases">
        <title>Cultivation and genomic characterization of new, ubiquitous marine nitrite-oxidizing bacteria from the Nitrospirales.</title>
        <authorList>
            <person name="Mueller A.J."/>
            <person name="Daebeler A."/>
            <person name="Herbold C.W."/>
            <person name="Kirkegaard R.H."/>
            <person name="Daims H."/>
        </authorList>
    </citation>
    <scope>NUCLEOTIDE SEQUENCE [LARGE SCALE GENOMIC DNA]</scope>
    <source>
        <strain evidence="3 4">DK</strain>
    </source>
</reference>
<dbReference type="Pfam" id="PF04972">
    <property type="entry name" value="BON"/>
    <property type="match status" value="2"/>
</dbReference>
<evidence type="ECO:0000259" key="2">
    <source>
        <dbReference type="PROSITE" id="PS50914"/>
    </source>
</evidence>
<proteinExistence type="predicted"/>
<accession>A0AA96GLE9</accession>
<feature type="domain" description="BON" evidence="2">
    <location>
        <begin position="74"/>
        <end position="141"/>
    </location>
</feature>
<feature type="chain" id="PRO_5041711261" evidence="1">
    <location>
        <begin position="30"/>
        <end position="221"/>
    </location>
</feature>
<dbReference type="PANTHER" id="PTHR34606:SF15">
    <property type="entry name" value="BON DOMAIN-CONTAINING PROTEIN"/>
    <property type="match status" value="1"/>
</dbReference>
<evidence type="ECO:0000256" key="1">
    <source>
        <dbReference type="SAM" id="SignalP"/>
    </source>
</evidence>
<dbReference type="Proteomes" id="UP001302494">
    <property type="component" value="Chromosome"/>
</dbReference>
<organism evidence="3 4">
    <name type="scientific">Candidatus Nitrospira neomarina</name>
    <dbReference type="NCBI Taxonomy" id="3020899"/>
    <lineage>
        <taxon>Bacteria</taxon>
        <taxon>Pseudomonadati</taxon>
        <taxon>Nitrospirota</taxon>
        <taxon>Nitrospiria</taxon>
        <taxon>Nitrospirales</taxon>
        <taxon>Nitrospiraceae</taxon>
        <taxon>Nitrospira</taxon>
    </lineage>
</organism>
<dbReference type="PROSITE" id="PS50914">
    <property type="entry name" value="BON"/>
    <property type="match status" value="1"/>
</dbReference>
<feature type="signal peptide" evidence="1">
    <location>
        <begin position="1"/>
        <end position="29"/>
    </location>
</feature>
<dbReference type="AlphaFoldDB" id="A0AA96GLE9"/>
<keyword evidence="4" id="KW-1185">Reference proteome</keyword>
<protein>
    <submittedName>
        <fullName evidence="3">BON domain-containing protein</fullName>
    </submittedName>
</protein>
<dbReference type="KEGG" id="nneo:PQG83_02095"/>
<dbReference type="RefSeq" id="WP_312746226.1">
    <property type="nucleotide sequence ID" value="NZ_CP116968.1"/>
</dbReference>
<dbReference type="EMBL" id="CP116968">
    <property type="protein sequence ID" value="WNM62560.1"/>
    <property type="molecule type" value="Genomic_DNA"/>
</dbReference>
<dbReference type="InterPro" id="IPR007055">
    <property type="entry name" value="BON_dom"/>
</dbReference>